<evidence type="ECO:0000313" key="3">
    <source>
        <dbReference type="Proteomes" id="UP001265259"/>
    </source>
</evidence>
<comment type="caution">
    <text evidence="2">The sequence shown here is derived from an EMBL/GenBank/DDBJ whole genome shotgun (WGS) entry which is preliminary data.</text>
</comment>
<dbReference type="RefSeq" id="WP_311692317.1">
    <property type="nucleotide sequence ID" value="NZ_JAVRHL010000003.1"/>
</dbReference>
<protein>
    <submittedName>
        <fullName evidence="2">Uncharacterized protein</fullName>
    </submittedName>
</protein>
<feature type="compositionally biased region" description="Basic and acidic residues" evidence="1">
    <location>
        <begin position="100"/>
        <end position="109"/>
    </location>
</feature>
<proteinExistence type="predicted"/>
<evidence type="ECO:0000256" key="1">
    <source>
        <dbReference type="SAM" id="MobiDB-lite"/>
    </source>
</evidence>
<dbReference type="Proteomes" id="UP001265259">
    <property type="component" value="Unassembled WGS sequence"/>
</dbReference>
<dbReference type="EMBL" id="JAVRHL010000003">
    <property type="protein sequence ID" value="MDT0683609.1"/>
    <property type="molecule type" value="Genomic_DNA"/>
</dbReference>
<feature type="region of interest" description="Disordered" evidence="1">
    <location>
        <begin position="100"/>
        <end position="120"/>
    </location>
</feature>
<evidence type="ECO:0000313" key="2">
    <source>
        <dbReference type="EMBL" id="MDT0683609.1"/>
    </source>
</evidence>
<reference evidence="2 3" key="1">
    <citation type="submission" date="2023-09" db="EMBL/GenBank/DDBJ databases">
        <authorList>
            <person name="Rey-Velasco X."/>
        </authorList>
    </citation>
    <scope>NUCLEOTIDE SEQUENCE [LARGE SCALE GENOMIC DNA]</scope>
    <source>
        <strain evidence="2 3">F158</strain>
    </source>
</reference>
<keyword evidence="3" id="KW-1185">Reference proteome</keyword>
<accession>A0ABU3DJA1</accession>
<organism evidence="2 3">
    <name type="scientific">Tropicimonas omnivorans</name>
    <dbReference type="NCBI Taxonomy" id="3075590"/>
    <lineage>
        <taxon>Bacteria</taxon>
        <taxon>Pseudomonadati</taxon>
        <taxon>Pseudomonadota</taxon>
        <taxon>Alphaproteobacteria</taxon>
        <taxon>Rhodobacterales</taxon>
        <taxon>Roseobacteraceae</taxon>
        <taxon>Tropicimonas</taxon>
    </lineage>
</organism>
<name>A0ABU3DJA1_9RHOB</name>
<sequence>MDIDEGTGGSEDPAEELARASIRFRSHAKELTEIVREIDAGNTDRARRLGSAIAEIRRAAGLLDELARYTAAKDTRSKGGMNEATCGTVDLADVREEIGRRLDRLKGERPGSGVSREPER</sequence>
<gene>
    <name evidence="2" type="ORF">RM543_13015</name>
</gene>